<dbReference type="RefSeq" id="WP_207379734.1">
    <property type="nucleotide sequence ID" value="NZ_CP071502.1"/>
</dbReference>
<keyword evidence="4" id="KW-0804">Transcription</keyword>
<dbReference type="Gene3D" id="1.10.10.10">
    <property type="entry name" value="Winged helix-like DNA-binding domain superfamily/Winged helix DNA-binding domain"/>
    <property type="match status" value="1"/>
</dbReference>
<dbReference type="Pfam" id="PF00126">
    <property type="entry name" value="HTH_1"/>
    <property type="match status" value="1"/>
</dbReference>
<dbReference type="PANTHER" id="PTHR30126">
    <property type="entry name" value="HTH-TYPE TRANSCRIPTIONAL REGULATOR"/>
    <property type="match status" value="1"/>
</dbReference>
<name>A0ABX7R0E9_9GAMM</name>
<dbReference type="EMBL" id="CP071502">
    <property type="protein sequence ID" value="QSX36353.1"/>
    <property type="molecule type" value="Genomic_DNA"/>
</dbReference>
<protein>
    <submittedName>
        <fullName evidence="6">LysR family transcriptional regulator</fullName>
    </submittedName>
</protein>
<organism evidence="6 7">
    <name type="scientific">Shewanella sedimentimangrovi</name>
    <dbReference type="NCBI Taxonomy" id="2814293"/>
    <lineage>
        <taxon>Bacteria</taxon>
        <taxon>Pseudomonadati</taxon>
        <taxon>Pseudomonadota</taxon>
        <taxon>Gammaproteobacteria</taxon>
        <taxon>Alteromonadales</taxon>
        <taxon>Shewanellaceae</taxon>
        <taxon>Shewanella</taxon>
    </lineage>
</organism>
<dbReference type="InterPro" id="IPR036388">
    <property type="entry name" value="WH-like_DNA-bd_sf"/>
</dbReference>
<dbReference type="InterPro" id="IPR000847">
    <property type="entry name" value="LysR_HTH_N"/>
</dbReference>
<dbReference type="Gene3D" id="3.40.190.10">
    <property type="entry name" value="Periplasmic binding protein-like II"/>
    <property type="match status" value="2"/>
</dbReference>
<accession>A0ABX7R0E9</accession>
<comment type="similarity">
    <text evidence="1">Belongs to the LysR transcriptional regulatory family.</text>
</comment>
<keyword evidence="2" id="KW-0805">Transcription regulation</keyword>
<evidence type="ECO:0000256" key="2">
    <source>
        <dbReference type="ARBA" id="ARBA00023015"/>
    </source>
</evidence>
<dbReference type="PRINTS" id="PR00039">
    <property type="entry name" value="HTHLYSR"/>
</dbReference>
<dbReference type="InterPro" id="IPR036390">
    <property type="entry name" value="WH_DNA-bd_sf"/>
</dbReference>
<dbReference type="SUPFAM" id="SSF53850">
    <property type="entry name" value="Periplasmic binding protein-like II"/>
    <property type="match status" value="1"/>
</dbReference>
<reference evidence="6 7" key="1">
    <citation type="submission" date="2021-03" db="EMBL/GenBank/DDBJ databases">
        <title>Novel species identification of genus Shewanella.</title>
        <authorList>
            <person name="Liu G."/>
            <person name="Zhang Q."/>
        </authorList>
    </citation>
    <scope>NUCLEOTIDE SEQUENCE [LARGE SCALE GENOMIC DNA]</scope>
    <source>
        <strain evidence="6 7">FJAT-52962</strain>
    </source>
</reference>
<dbReference type="CDD" id="cd05466">
    <property type="entry name" value="PBP2_LTTR_substrate"/>
    <property type="match status" value="1"/>
</dbReference>
<proteinExistence type="inferred from homology"/>
<dbReference type="SUPFAM" id="SSF46785">
    <property type="entry name" value="Winged helix' DNA-binding domain"/>
    <property type="match status" value="1"/>
</dbReference>
<evidence type="ECO:0000259" key="5">
    <source>
        <dbReference type="PROSITE" id="PS50931"/>
    </source>
</evidence>
<dbReference type="PANTHER" id="PTHR30126:SF98">
    <property type="entry name" value="HTH-TYPE TRANSCRIPTIONAL ACTIVATOR BAUR"/>
    <property type="match status" value="1"/>
</dbReference>
<keyword evidence="7" id="KW-1185">Reference proteome</keyword>
<evidence type="ECO:0000256" key="4">
    <source>
        <dbReference type="ARBA" id="ARBA00023163"/>
    </source>
</evidence>
<gene>
    <name evidence="6" type="ORF">JYB85_13735</name>
</gene>
<dbReference type="Pfam" id="PF03466">
    <property type="entry name" value="LysR_substrate"/>
    <property type="match status" value="1"/>
</dbReference>
<evidence type="ECO:0000313" key="6">
    <source>
        <dbReference type="EMBL" id="QSX36353.1"/>
    </source>
</evidence>
<feature type="domain" description="HTH lysR-type" evidence="5">
    <location>
        <begin position="1"/>
        <end position="58"/>
    </location>
</feature>
<evidence type="ECO:0000256" key="3">
    <source>
        <dbReference type="ARBA" id="ARBA00023125"/>
    </source>
</evidence>
<evidence type="ECO:0000313" key="7">
    <source>
        <dbReference type="Proteomes" id="UP000663207"/>
    </source>
</evidence>
<dbReference type="InterPro" id="IPR005119">
    <property type="entry name" value="LysR_subst-bd"/>
</dbReference>
<dbReference type="Proteomes" id="UP000663207">
    <property type="component" value="Chromosome"/>
</dbReference>
<keyword evidence="3" id="KW-0238">DNA-binding</keyword>
<evidence type="ECO:0000256" key="1">
    <source>
        <dbReference type="ARBA" id="ARBA00009437"/>
    </source>
</evidence>
<sequence>MELRHIKHFLALCRQQSFSRAAEQLNLAQPTLSRSIQKMETLLGVSLLDRSAGGFALTPDGALVYEHGEQLVKQMDALETALLTLRGEYAGQIAIGCVAGQAGVLGPVLGKLMRDYPAITLDLSLGDSERLLQLLLVNQINLAIVDTHLLPALAQDELSRLSLPASALGFYCRPEHPLLGEPRLYLERLRDFPLAVPAGLAPDIGSKFGDIFDSNRHDFAGIVRFNDFRSVDAVLAASDLVALTTRESIQRELATGALVQLEPANMPEACVQYSLVWRKQAHVNPLLEHVISGILEQAWPGANFPAE</sequence>
<dbReference type="PROSITE" id="PS50931">
    <property type="entry name" value="HTH_LYSR"/>
    <property type="match status" value="1"/>
</dbReference>